<sequence>MADNTANEIGFSPAQLRTIADIIAAALAQERAQNQVPPSSSNQTFSPVVKERETPEHALGNQASVDNVSPTKNELIKQIAELKDKVERISVSKEKDPVTNFHVAEYVLKPTNSTSSKTFKHTLFEGDNDARSHLSEFIRVAQMNRYNEEDVLLAFPQTLHKSYRRWYDGLEMEVQRNWVKLQTAFLKHFKIDDSDEFGLRDLESLRQEKDESLSDYYKRWRTKLFMDQTRPKDQELIRIFNRSLLPYFKERMLVQPLIDFSLVQRAGLNIEELYKDEKKKSRGFGNYRSSYSDQSRNARNAAMNQSGSSNTVGAVNEKGRREFTDLGKPLSTVMRSCIKNGVLSKLPVNPSKPIRGRLLDRNCEYHQCKGHSTDDCFKLRHNIQNLIDSGKITKPSERNKPNRKNNPLPQYQYNYPPHKPSTGGSVNAIGSGLPEELVLAEAEWEEKCVPC</sequence>
<feature type="compositionally biased region" description="Low complexity" evidence="1">
    <location>
        <begin position="404"/>
        <end position="416"/>
    </location>
</feature>
<organism evidence="3 4">
    <name type="scientific">Jatropha curcas</name>
    <name type="common">Barbados nut</name>
    <dbReference type="NCBI Taxonomy" id="180498"/>
    <lineage>
        <taxon>Eukaryota</taxon>
        <taxon>Viridiplantae</taxon>
        <taxon>Streptophyta</taxon>
        <taxon>Embryophyta</taxon>
        <taxon>Tracheophyta</taxon>
        <taxon>Spermatophyta</taxon>
        <taxon>Magnoliopsida</taxon>
        <taxon>eudicotyledons</taxon>
        <taxon>Gunneridae</taxon>
        <taxon>Pentapetalae</taxon>
        <taxon>rosids</taxon>
        <taxon>fabids</taxon>
        <taxon>Malpighiales</taxon>
        <taxon>Euphorbiaceae</taxon>
        <taxon>Crotonoideae</taxon>
        <taxon>Jatropheae</taxon>
        <taxon>Jatropha</taxon>
    </lineage>
</organism>
<dbReference type="EMBL" id="KK914776">
    <property type="protein sequence ID" value="KDP28966.1"/>
    <property type="molecule type" value="Genomic_DNA"/>
</dbReference>
<dbReference type="PANTHER" id="PTHR33223">
    <property type="entry name" value="CCHC-TYPE DOMAIN-CONTAINING PROTEIN"/>
    <property type="match status" value="1"/>
</dbReference>
<evidence type="ECO:0000259" key="2">
    <source>
        <dbReference type="Pfam" id="PF03732"/>
    </source>
</evidence>
<dbReference type="OrthoDB" id="1750196at2759"/>
<evidence type="ECO:0000313" key="4">
    <source>
        <dbReference type="Proteomes" id="UP000027138"/>
    </source>
</evidence>
<dbReference type="PANTHER" id="PTHR33223:SF8">
    <property type="entry name" value="OS04G0172440 PROTEIN"/>
    <property type="match status" value="1"/>
</dbReference>
<feature type="compositionally biased region" description="Polar residues" evidence="1">
    <location>
        <begin position="31"/>
        <end position="46"/>
    </location>
</feature>
<feature type="compositionally biased region" description="Polar residues" evidence="1">
    <location>
        <begin position="287"/>
        <end position="313"/>
    </location>
</feature>
<gene>
    <name evidence="3" type="ORF">JCGZ_19660</name>
</gene>
<dbReference type="Pfam" id="PF03732">
    <property type="entry name" value="Retrotrans_gag"/>
    <property type="match status" value="1"/>
</dbReference>
<feature type="region of interest" description="Disordered" evidence="1">
    <location>
        <begin position="31"/>
        <end position="67"/>
    </location>
</feature>
<proteinExistence type="predicted"/>
<feature type="domain" description="Retrotransposon gag" evidence="2">
    <location>
        <begin position="162"/>
        <end position="244"/>
    </location>
</feature>
<dbReference type="Proteomes" id="UP000027138">
    <property type="component" value="Unassembled WGS sequence"/>
</dbReference>
<name>A0A067JYB8_JATCU</name>
<dbReference type="InterPro" id="IPR005162">
    <property type="entry name" value="Retrotrans_gag_dom"/>
</dbReference>
<keyword evidence="4" id="KW-1185">Reference proteome</keyword>
<evidence type="ECO:0000313" key="3">
    <source>
        <dbReference type="EMBL" id="KDP28966.1"/>
    </source>
</evidence>
<feature type="region of interest" description="Disordered" evidence="1">
    <location>
        <begin position="285"/>
        <end position="320"/>
    </location>
</feature>
<accession>A0A067JYB8</accession>
<protein>
    <recommendedName>
        <fullName evidence="2">Retrotransposon gag domain-containing protein</fullName>
    </recommendedName>
</protein>
<evidence type="ECO:0000256" key="1">
    <source>
        <dbReference type="SAM" id="MobiDB-lite"/>
    </source>
</evidence>
<reference evidence="3 4" key="1">
    <citation type="journal article" date="2014" name="PLoS ONE">
        <title>Global Analysis of Gene Expression Profiles in Physic Nut (Jatropha curcas L.) Seedlings Exposed to Salt Stress.</title>
        <authorList>
            <person name="Zhang L."/>
            <person name="Zhang C."/>
            <person name="Wu P."/>
            <person name="Chen Y."/>
            <person name="Li M."/>
            <person name="Jiang H."/>
            <person name="Wu G."/>
        </authorList>
    </citation>
    <scope>NUCLEOTIDE SEQUENCE [LARGE SCALE GENOMIC DNA]</scope>
    <source>
        <strain evidence="4">cv. GZQX0401</strain>
        <tissue evidence="3">Young leaves</tissue>
    </source>
</reference>
<feature type="region of interest" description="Disordered" evidence="1">
    <location>
        <begin position="389"/>
        <end position="422"/>
    </location>
</feature>
<dbReference type="AlphaFoldDB" id="A0A067JYB8"/>